<dbReference type="EMBL" id="PVZF01000001">
    <property type="protein sequence ID" value="PRY18192.1"/>
    <property type="molecule type" value="Genomic_DNA"/>
</dbReference>
<feature type="transmembrane region" description="Helical" evidence="2">
    <location>
        <begin position="29"/>
        <end position="48"/>
    </location>
</feature>
<evidence type="ECO:0000256" key="2">
    <source>
        <dbReference type="SAM" id="Phobius"/>
    </source>
</evidence>
<comment type="caution">
    <text evidence="4">The sequence shown here is derived from an EMBL/GenBank/DDBJ whole genome shotgun (WGS) entry which is preliminary data.</text>
</comment>
<feature type="region of interest" description="Disordered" evidence="1">
    <location>
        <begin position="56"/>
        <end position="80"/>
    </location>
</feature>
<dbReference type="Proteomes" id="UP000238083">
    <property type="component" value="Unassembled WGS sequence"/>
</dbReference>
<dbReference type="RefSeq" id="WP_106206485.1">
    <property type="nucleotide sequence ID" value="NZ_PVZF01000001.1"/>
</dbReference>
<reference evidence="4 5" key="1">
    <citation type="submission" date="2018-03" db="EMBL/GenBank/DDBJ databases">
        <title>Genomic Encyclopedia of Archaeal and Bacterial Type Strains, Phase II (KMG-II): from individual species to whole genera.</title>
        <authorList>
            <person name="Goeker M."/>
        </authorList>
    </citation>
    <scope>NUCLEOTIDE SEQUENCE [LARGE SCALE GENOMIC DNA]</scope>
    <source>
        <strain evidence="4 5">DSM 19711</strain>
    </source>
</reference>
<feature type="chain" id="PRO_5015603599" evidence="3">
    <location>
        <begin position="20"/>
        <end position="80"/>
    </location>
</feature>
<evidence type="ECO:0000313" key="5">
    <source>
        <dbReference type="Proteomes" id="UP000238083"/>
    </source>
</evidence>
<protein>
    <submittedName>
        <fullName evidence="4">Uncharacterized protein</fullName>
    </submittedName>
</protein>
<organism evidence="4 5">
    <name type="scientific">Kineococcus rhizosphaerae</name>
    <dbReference type="NCBI Taxonomy" id="559628"/>
    <lineage>
        <taxon>Bacteria</taxon>
        <taxon>Bacillati</taxon>
        <taxon>Actinomycetota</taxon>
        <taxon>Actinomycetes</taxon>
        <taxon>Kineosporiales</taxon>
        <taxon>Kineosporiaceae</taxon>
        <taxon>Kineococcus</taxon>
    </lineage>
</organism>
<keyword evidence="5" id="KW-1185">Reference proteome</keyword>
<evidence type="ECO:0000313" key="4">
    <source>
        <dbReference type="EMBL" id="PRY18192.1"/>
    </source>
</evidence>
<keyword evidence="2" id="KW-0812">Transmembrane</keyword>
<gene>
    <name evidence="4" type="ORF">CLV37_101437</name>
</gene>
<evidence type="ECO:0000256" key="3">
    <source>
        <dbReference type="SAM" id="SignalP"/>
    </source>
</evidence>
<feature type="signal peptide" evidence="3">
    <location>
        <begin position="1"/>
        <end position="19"/>
    </location>
</feature>
<sequence length="80" mass="8304">MTAIVLAVSLVLSAPSILAAVRGTGEVDTALLHLVLALVVTAVAAQVLRRVVRPYQEQAAHPAPEEAETGPVAGRRRGDL</sequence>
<name>A0A2T0RAJ5_9ACTN</name>
<evidence type="ECO:0000256" key="1">
    <source>
        <dbReference type="SAM" id="MobiDB-lite"/>
    </source>
</evidence>
<dbReference type="AlphaFoldDB" id="A0A2T0RAJ5"/>
<keyword evidence="2" id="KW-1133">Transmembrane helix</keyword>
<proteinExistence type="predicted"/>
<accession>A0A2T0RAJ5</accession>
<keyword evidence="3" id="KW-0732">Signal</keyword>
<keyword evidence="2" id="KW-0472">Membrane</keyword>